<reference evidence="2" key="1">
    <citation type="submission" date="2022-11" db="EMBL/GenBank/DDBJ databases">
        <title>Biodiversity and phylogenetic relationships of bacteria.</title>
        <authorList>
            <person name="Machado R.A.R."/>
            <person name="Bhat A."/>
            <person name="Loulou A."/>
            <person name="Kallel S."/>
        </authorList>
    </citation>
    <scope>NUCLEOTIDE SEQUENCE</scope>
    <source>
        <strain evidence="2">K-TC2</strain>
    </source>
</reference>
<dbReference type="Pfam" id="PF00480">
    <property type="entry name" value="ROK"/>
    <property type="match status" value="1"/>
</dbReference>
<dbReference type="InterPro" id="IPR000835">
    <property type="entry name" value="HTH_MarR-typ"/>
</dbReference>
<dbReference type="InterPro" id="IPR036388">
    <property type="entry name" value="WH-like_DNA-bd_sf"/>
</dbReference>
<comment type="caution">
    <text evidence="2">The sequence shown here is derived from an EMBL/GenBank/DDBJ whole genome shotgun (WGS) entry which is preliminary data.</text>
</comment>
<sequence length="403" mass="42566">MKDQSDRIDIGLAASAAPLLSLIASGRAQSRAELIERTGLSRTTVTQRLNALIAAGLVDEAARTLPSGGRPTRMLELNTGFGVVLAADVGESILRTTVTTLEPSILAESTCAIDLRGGPPPVLQTIVDQFQALLQQIGRPAEDVLGVGLCLPAPVDFGAGRVFGPSIMTGWDDFDIRSWLGSRLGAPVVVENDVNLMTLSESRRFWPEVEQLLYIKAGTGIGSGIIADGRLYRGAQGAAGDIGHIQLNSDNPPLCRCGKLGCVEARAAGWALARDLREKGYDAHNARDIVALVQKSLPEAIHSVREAGRVLGEVTADVVSVLNPSVIVIGGTLAGADEYLLAGVRQLVSERSLPLATRELRIVRAKSDGSAGILGAAQLAIDTVLRPEAIEQVIVRYVRSLAQ</sequence>
<dbReference type="Pfam" id="PF12802">
    <property type="entry name" value="MarR_2"/>
    <property type="match status" value="1"/>
</dbReference>
<dbReference type="PANTHER" id="PTHR18964:SF173">
    <property type="entry name" value="GLUCOKINASE"/>
    <property type="match status" value="1"/>
</dbReference>
<protein>
    <submittedName>
        <fullName evidence="2">ROK family transcriptional regulator</fullName>
    </submittedName>
</protein>
<dbReference type="InterPro" id="IPR000600">
    <property type="entry name" value="ROK"/>
</dbReference>
<dbReference type="Gene3D" id="3.30.420.40">
    <property type="match status" value="2"/>
</dbReference>
<proteinExistence type="predicted"/>
<name>A0A9X3DY45_9HYPH</name>
<dbReference type="InterPro" id="IPR043129">
    <property type="entry name" value="ATPase_NBD"/>
</dbReference>
<accession>A0A9X3DY45</accession>
<evidence type="ECO:0000313" key="3">
    <source>
        <dbReference type="Proteomes" id="UP001144805"/>
    </source>
</evidence>
<gene>
    <name evidence="2" type="ORF">OSH07_02825</name>
</gene>
<keyword evidence="3" id="KW-1185">Reference proteome</keyword>
<evidence type="ECO:0000259" key="1">
    <source>
        <dbReference type="Pfam" id="PF12802"/>
    </source>
</evidence>
<dbReference type="InterPro" id="IPR036390">
    <property type="entry name" value="WH_DNA-bd_sf"/>
</dbReference>
<dbReference type="SUPFAM" id="SSF46785">
    <property type="entry name" value="Winged helix' DNA-binding domain"/>
    <property type="match status" value="1"/>
</dbReference>
<evidence type="ECO:0000313" key="2">
    <source>
        <dbReference type="EMBL" id="MCX5568121.1"/>
    </source>
</evidence>
<dbReference type="AlphaFoldDB" id="A0A9X3DY45"/>
<dbReference type="SUPFAM" id="SSF53067">
    <property type="entry name" value="Actin-like ATPase domain"/>
    <property type="match status" value="1"/>
</dbReference>
<dbReference type="RefSeq" id="WP_266337080.1">
    <property type="nucleotide sequence ID" value="NZ_JAPKNK010000001.1"/>
</dbReference>
<dbReference type="EMBL" id="JAPKNK010000001">
    <property type="protein sequence ID" value="MCX5568121.1"/>
    <property type="molecule type" value="Genomic_DNA"/>
</dbReference>
<dbReference type="Proteomes" id="UP001144805">
    <property type="component" value="Unassembled WGS sequence"/>
</dbReference>
<dbReference type="GO" id="GO:0003700">
    <property type="term" value="F:DNA-binding transcription factor activity"/>
    <property type="evidence" value="ECO:0007669"/>
    <property type="project" value="InterPro"/>
</dbReference>
<organism evidence="2 3">
    <name type="scientific">Kaistia nematophila</name>
    <dbReference type="NCBI Taxonomy" id="2994654"/>
    <lineage>
        <taxon>Bacteria</taxon>
        <taxon>Pseudomonadati</taxon>
        <taxon>Pseudomonadota</taxon>
        <taxon>Alphaproteobacteria</taxon>
        <taxon>Hyphomicrobiales</taxon>
        <taxon>Kaistiaceae</taxon>
        <taxon>Kaistia</taxon>
    </lineage>
</organism>
<dbReference type="Gene3D" id="1.10.10.10">
    <property type="entry name" value="Winged helix-like DNA-binding domain superfamily/Winged helix DNA-binding domain"/>
    <property type="match status" value="1"/>
</dbReference>
<dbReference type="PANTHER" id="PTHR18964">
    <property type="entry name" value="ROK (REPRESSOR, ORF, KINASE) FAMILY"/>
    <property type="match status" value="1"/>
</dbReference>
<feature type="domain" description="HTH marR-type" evidence="1">
    <location>
        <begin position="11"/>
        <end position="60"/>
    </location>
</feature>